<sequence length="662" mass="75615">MGDDSHPTEATQEIEASIEEETETEGTRCEIKSLLLRSKKGEIEIVEKNTKVTNEDPYSKYALVSKQSFDEQHKHTGTTLEINSPQLLAMLKDVVRYYPGDSLDFNTKFTIDDPYMMLVHHRKEIQEYREHCEDATTKMHIALLLEYLDAEAGSKGLEINEMIKAGSITFPLLWMIFKPGDLVYQHSNGHTRLFQLRRHGYGESASGGKYFDISCSFVSFDGFKAGVASERLRIWDRQEFFGLFSATIESLTVFPLKFLDAENRLKLEAKLAERGERYLGITKMCVKQYHGLFLYLKRPPWDYYNERADYDGTFLPETMSGRIVIDPRTFNEEARARKESIAADESDREEDEKEKKPEIMGKEPEPQTGSLDPRLCPPYVYGYSLEKKEWCKFFIDSMSEVGWKKGAMDSLILPNPQKRLLKGLISGHEYPERARDETKLKGKGLVILLHGAPGSGKTLTAEMTAEHTRRPLLNISTGELGSYQHRIEIELKRLLTYASTFQAIVLIDEADVFLEARKSGPSDQLEQNAMVAVFLRQLEYFQGIIFLTSNRVSVFDQAIKSRIHLALQYTSPGKEVRRMLWEKHLAAVPTDEIELTLAEALAAVEDTEMNGREISNAITTAKTLARSEGSKLKLEYLQTIVQVWNEFEISLLKLQNVDMLET</sequence>
<dbReference type="AlphaFoldDB" id="A0A8H7W3C2"/>
<feature type="region of interest" description="Disordered" evidence="1">
    <location>
        <begin position="1"/>
        <end position="27"/>
    </location>
</feature>
<reference evidence="3" key="1">
    <citation type="submission" date="2021-02" db="EMBL/GenBank/DDBJ databases">
        <title>Genome sequence Cadophora malorum strain M34.</title>
        <authorList>
            <person name="Stefanovic E."/>
            <person name="Vu D."/>
            <person name="Scully C."/>
            <person name="Dijksterhuis J."/>
            <person name="Roader J."/>
            <person name="Houbraken J."/>
        </authorList>
    </citation>
    <scope>NUCLEOTIDE SEQUENCE</scope>
    <source>
        <strain evidence="3">M34</strain>
    </source>
</reference>
<comment type="caution">
    <text evidence="3">The sequence shown here is derived from an EMBL/GenBank/DDBJ whole genome shotgun (WGS) entry which is preliminary data.</text>
</comment>
<evidence type="ECO:0000256" key="1">
    <source>
        <dbReference type="SAM" id="MobiDB-lite"/>
    </source>
</evidence>
<accession>A0A8H7W3C2</accession>
<evidence type="ECO:0000259" key="2">
    <source>
        <dbReference type="SMART" id="SM00382"/>
    </source>
</evidence>
<dbReference type="Pfam" id="PF00004">
    <property type="entry name" value="AAA"/>
    <property type="match status" value="1"/>
</dbReference>
<dbReference type="Proteomes" id="UP000664132">
    <property type="component" value="Unassembled WGS sequence"/>
</dbReference>
<evidence type="ECO:0000313" key="4">
    <source>
        <dbReference type="Proteomes" id="UP000664132"/>
    </source>
</evidence>
<dbReference type="InterPro" id="IPR003593">
    <property type="entry name" value="AAA+_ATPase"/>
</dbReference>
<dbReference type="GO" id="GO:0016887">
    <property type="term" value="F:ATP hydrolysis activity"/>
    <property type="evidence" value="ECO:0007669"/>
    <property type="project" value="InterPro"/>
</dbReference>
<organism evidence="3 4">
    <name type="scientific">Cadophora malorum</name>
    <dbReference type="NCBI Taxonomy" id="108018"/>
    <lineage>
        <taxon>Eukaryota</taxon>
        <taxon>Fungi</taxon>
        <taxon>Dikarya</taxon>
        <taxon>Ascomycota</taxon>
        <taxon>Pezizomycotina</taxon>
        <taxon>Leotiomycetes</taxon>
        <taxon>Helotiales</taxon>
        <taxon>Ploettnerulaceae</taxon>
        <taxon>Cadophora</taxon>
    </lineage>
</organism>
<proteinExistence type="predicted"/>
<feature type="domain" description="AAA+ ATPase" evidence="2">
    <location>
        <begin position="443"/>
        <end position="573"/>
    </location>
</feature>
<dbReference type="CDD" id="cd19481">
    <property type="entry name" value="RecA-like_protease"/>
    <property type="match status" value="1"/>
</dbReference>
<dbReference type="InterPro" id="IPR003959">
    <property type="entry name" value="ATPase_AAA_core"/>
</dbReference>
<protein>
    <recommendedName>
        <fullName evidence="2">AAA+ ATPase domain-containing protein</fullName>
    </recommendedName>
</protein>
<dbReference type="SUPFAM" id="SSF52540">
    <property type="entry name" value="P-loop containing nucleoside triphosphate hydrolases"/>
    <property type="match status" value="1"/>
</dbReference>
<dbReference type="PANTHER" id="PTHR46411:SF4">
    <property type="entry name" value="AAA+ ATPASE DOMAIN-CONTAINING PROTEIN"/>
    <property type="match status" value="1"/>
</dbReference>
<feature type="compositionally biased region" description="Basic and acidic residues" evidence="1">
    <location>
        <begin position="353"/>
        <end position="365"/>
    </location>
</feature>
<dbReference type="InterPro" id="IPR027417">
    <property type="entry name" value="P-loop_NTPase"/>
</dbReference>
<dbReference type="OrthoDB" id="10042665at2759"/>
<dbReference type="Pfam" id="PF22942">
    <property type="entry name" value="DUF7025"/>
    <property type="match status" value="1"/>
</dbReference>
<dbReference type="InterPro" id="IPR054289">
    <property type="entry name" value="DUF7025"/>
</dbReference>
<dbReference type="Gene3D" id="3.40.50.300">
    <property type="entry name" value="P-loop containing nucleotide triphosphate hydrolases"/>
    <property type="match status" value="1"/>
</dbReference>
<evidence type="ECO:0000313" key="3">
    <source>
        <dbReference type="EMBL" id="KAG4410773.1"/>
    </source>
</evidence>
<feature type="compositionally biased region" description="Acidic residues" evidence="1">
    <location>
        <begin position="342"/>
        <end position="352"/>
    </location>
</feature>
<gene>
    <name evidence="3" type="ORF">IFR04_016095</name>
</gene>
<dbReference type="EMBL" id="JAFJYH010000592">
    <property type="protein sequence ID" value="KAG4410773.1"/>
    <property type="molecule type" value="Genomic_DNA"/>
</dbReference>
<dbReference type="GO" id="GO:0005524">
    <property type="term" value="F:ATP binding"/>
    <property type="evidence" value="ECO:0007669"/>
    <property type="project" value="InterPro"/>
</dbReference>
<keyword evidence="4" id="KW-1185">Reference proteome</keyword>
<name>A0A8H7W3C2_9HELO</name>
<dbReference type="PANTHER" id="PTHR46411">
    <property type="entry name" value="FAMILY ATPASE, PUTATIVE-RELATED"/>
    <property type="match status" value="1"/>
</dbReference>
<dbReference type="SMART" id="SM00382">
    <property type="entry name" value="AAA"/>
    <property type="match status" value="1"/>
</dbReference>
<feature type="region of interest" description="Disordered" evidence="1">
    <location>
        <begin position="335"/>
        <end position="371"/>
    </location>
</feature>